<evidence type="ECO:0000313" key="2">
    <source>
        <dbReference type="Proteomes" id="UP001243009"/>
    </source>
</evidence>
<evidence type="ECO:0000313" key="1">
    <source>
        <dbReference type="EMBL" id="MDO9713181.1"/>
    </source>
</evidence>
<gene>
    <name evidence="1" type="ORF">Q7A36_32935</name>
</gene>
<organism evidence="1 2">
    <name type="scientific">Paracraurococcus lichenis</name>
    <dbReference type="NCBI Taxonomy" id="3064888"/>
    <lineage>
        <taxon>Bacteria</taxon>
        <taxon>Pseudomonadati</taxon>
        <taxon>Pseudomonadota</taxon>
        <taxon>Alphaproteobacteria</taxon>
        <taxon>Acetobacterales</taxon>
        <taxon>Roseomonadaceae</taxon>
        <taxon>Paracraurococcus</taxon>
    </lineage>
</organism>
<dbReference type="RefSeq" id="WP_305108041.1">
    <property type="nucleotide sequence ID" value="NZ_JAUTWS010000075.1"/>
</dbReference>
<proteinExistence type="predicted"/>
<dbReference type="EMBL" id="JAUTWS010000075">
    <property type="protein sequence ID" value="MDO9713181.1"/>
    <property type="molecule type" value="Genomic_DNA"/>
</dbReference>
<dbReference type="Proteomes" id="UP001243009">
    <property type="component" value="Unassembled WGS sequence"/>
</dbReference>
<protein>
    <submittedName>
        <fullName evidence="1">Uncharacterized protein</fullName>
    </submittedName>
</protein>
<keyword evidence="2" id="KW-1185">Reference proteome</keyword>
<reference evidence="1 2" key="1">
    <citation type="submission" date="2023-08" db="EMBL/GenBank/DDBJ databases">
        <title>The draft genome sequence of Paracraurococcus sp. LOR1-02.</title>
        <authorList>
            <person name="Kingkaew E."/>
            <person name="Tanasupawat S."/>
        </authorList>
    </citation>
    <scope>NUCLEOTIDE SEQUENCE [LARGE SCALE GENOMIC DNA]</scope>
    <source>
        <strain evidence="1 2">LOR1-02</strain>
    </source>
</reference>
<sequence length="152" mass="16618">MQEWTTPEEEGSREAAAHFVMIIQGAMPWAGVVEGIAGVKEALLRILWADPGNVVLEDVANLLASLDEPKIWAAHGTGDGRPYWHCWFGYEGGSVTIQRLTEPAASDLALGRLRSRLNEILGVLIDCATDLRRLIAGSQREGLVTHRCSGRE</sequence>
<accession>A0ABT9EAF8</accession>
<name>A0ABT9EAF8_9PROT</name>
<comment type="caution">
    <text evidence="1">The sequence shown here is derived from an EMBL/GenBank/DDBJ whole genome shotgun (WGS) entry which is preliminary data.</text>
</comment>